<proteinExistence type="predicted"/>
<dbReference type="AntiFam" id="ANF00042">
    <property type="entry name" value="Antisense to RNaseP"/>
</dbReference>
<comment type="caution">
    <text evidence="2">The sequence shown here is derived from an EMBL/GenBank/DDBJ whole genome shotgun (WGS) entry which is preliminary data.</text>
</comment>
<reference evidence="2 3" key="1">
    <citation type="submission" date="2018-11" db="EMBL/GenBank/DDBJ databases">
        <title>Genomic Encyclopedia of Type Strains, Phase IV (KMG-IV): sequencing the most valuable type-strain genomes for metagenomic binning, comparative biology and taxonomic classification.</title>
        <authorList>
            <person name="Goeker M."/>
        </authorList>
    </citation>
    <scope>NUCLEOTIDE SEQUENCE [LARGE SCALE GENOMIC DNA]</scope>
    <source>
        <strain evidence="2 3">DSM 100316</strain>
    </source>
</reference>
<evidence type="ECO:0000313" key="3">
    <source>
        <dbReference type="Proteomes" id="UP000275394"/>
    </source>
</evidence>
<keyword evidence="3" id="KW-1185">Reference proteome</keyword>
<feature type="region of interest" description="Disordered" evidence="1">
    <location>
        <begin position="1"/>
        <end position="38"/>
    </location>
</feature>
<feature type="compositionally biased region" description="Basic and acidic residues" evidence="1">
    <location>
        <begin position="24"/>
        <end position="34"/>
    </location>
</feature>
<dbReference type="AntiFam" id="ANF00041">
    <property type="entry name" value="Antisense to RNaseP"/>
</dbReference>
<evidence type="ECO:0000256" key="1">
    <source>
        <dbReference type="SAM" id="MobiDB-lite"/>
    </source>
</evidence>
<evidence type="ECO:0000313" key="2">
    <source>
        <dbReference type="EMBL" id="ROR94791.1"/>
    </source>
</evidence>
<gene>
    <name evidence="2" type="ORF">EDC56_3934</name>
</gene>
<sequence length="152" mass="17041">MRWHHITQSSKGALNTTRKRSKDIKKERKVEPADKPGFVLDSHSSRPAIAHRLKQPTRFQYGPYLRKPIWSCSGWSLPCHKLLPVVRCALTAPFHPYRSTNGLRRSTLCCTGRGLTPPRCYLAPCPIEPGLSSPKSTSDLAATAWLTPARII</sequence>
<name>A0A3N2D4U0_9GAMM</name>
<organism evidence="2 3">
    <name type="scientific">Sinobacterium caligoides</name>
    <dbReference type="NCBI Taxonomy" id="933926"/>
    <lineage>
        <taxon>Bacteria</taxon>
        <taxon>Pseudomonadati</taxon>
        <taxon>Pseudomonadota</taxon>
        <taxon>Gammaproteobacteria</taxon>
        <taxon>Cellvibrionales</taxon>
        <taxon>Spongiibacteraceae</taxon>
        <taxon>Sinobacterium</taxon>
    </lineage>
</organism>
<dbReference type="Proteomes" id="UP000275394">
    <property type="component" value="Unassembled WGS sequence"/>
</dbReference>
<dbReference type="EMBL" id="RKHR01000011">
    <property type="protein sequence ID" value="ROR94791.1"/>
    <property type="molecule type" value="Genomic_DNA"/>
</dbReference>
<accession>A0A3N2D4U0</accession>
<feature type="compositionally biased region" description="Polar residues" evidence="1">
    <location>
        <begin position="1"/>
        <end position="16"/>
    </location>
</feature>
<protein>
    <submittedName>
        <fullName evidence="2">Uncharacterized protein</fullName>
    </submittedName>
</protein>
<dbReference type="AlphaFoldDB" id="A0A3N2D4U0"/>